<comment type="caution">
    <text evidence="3">The sequence shown here is derived from an EMBL/GenBank/DDBJ whole genome shotgun (WGS) entry which is preliminary data.</text>
</comment>
<dbReference type="InterPro" id="IPR006076">
    <property type="entry name" value="FAD-dep_OxRdtase"/>
</dbReference>
<proteinExistence type="predicted"/>
<reference evidence="2" key="4">
    <citation type="submission" date="2023-12" db="EMBL/GenBank/DDBJ databases">
        <authorList>
            <person name="Sun Q."/>
            <person name="Inoue M."/>
        </authorList>
    </citation>
    <scope>NUCLEOTIDE SEQUENCE</scope>
    <source>
        <strain evidence="2">JCM 10664</strain>
    </source>
</reference>
<dbReference type="EMBL" id="BAAAHC010000001">
    <property type="protein sequence ID" value="GAA0502921.1"/>
    <property type="molecule type" value="Genomic_DNA"/>
</dbReference>
<name>A0A917JXC3_9PSEU</name>
<dbReference type="PANTHER" id="PTHR13847:SF285">
    <property type="entry name" value="FAD DEPENDENT OXIDOREDUCTASE DOMAIN-CONTAINING PROTEIN"/>
    <property type="match status" value="1"/>
</dbReference>
<dbReference type="Gene3D" id="3.30.9.10">
    <property type="entry name" value="D-Amino Acid Oxidase, subunit A, domain 2"/>
    <property type="match status" value="1"/>
</dbReference>
<evidence type="ECO:0000313" key="3">
    <source>
        <dbReference type="EMBL" id="GGI88654.1"/>
    </source>
</evidence>
<organism evidence="3 4">
    <name type="scientific">Saccharopolyspora thermophila</name>
    <dbReference type="NCBI Taxonomy" id="89367"/>
    <lineage>
        <taxon>Bacteria</taxon>
        <taxon>Bacillati</taxon>
        <taxon>Actinomycetota</taxon>
        <taxon>Actinomycetes</taxon>
        <taxon>Pseudonocardiales</taxon>
        <taxon>Pseudonocardiaceae</taxon>
        <taxon>Saccharopolyspora</taxon>
    </lineage>
</organism>
<dbReference type="Gene3D" id="3.50.50.60">
    <property type="entry name" value="FAD/NAD(P)-binding domain"/>
    <property type="match status" value="1"/>
</dbReference>
<dbReference type="SUPFAM" id="SSF51905">
    <property type="entry name" value="FAD/NAD(P)-binding domain"/>
    <property type="match status" value="1"/>
</dbReference>
<gene>
    <name evidence="2" type="ORF">GCM10009545_00640</name>
    <name evidence="3" type="ORF">GCM10011581_27200</name>
</gene>
<evidence type="ECO:0000259" key="1">
    <source>
        <dbReference type="Pfam" id="PF01266"/>
    </source>
</evidence>
<dbReference type="PANTHER" id="PTHR13847">
    <property type="entry name" value="SARCOSINE DEHYDROGENASE-RELATED"/>
    <property type="match status" value="1"/>
</dbReference>
<dbReference type="AlphaFoldDB" id="A0A917JXC3"/>
<evidence type="ECO:0000313" key="4">
    <source>
        <dbReference type="Proteomes" id="UP000597989"/>
    </source>
</evidence>
<keyword evidence="5" id="KW-1185">Reference proteome</keyword>
<feature type="domain" description="FAD dependent oxidoreductase" evidence="1">
    <location>
        <begin position="30"/>
        <end position="390"/>
    </location>
</feature>
<evidence type="ECO:0000313" key="5">
    <source>
        <dbReference type="Proteomes" id="UP001500220"/>
    </source>
</evidence>
<evidence type="ECO:0000313" key="2">
    <source>
        <dbReference type="EMBL" id="GAA0502921.1"/>
    </source>
</evidence>
<protein>
    <submittedName>
        <fullName evidence="3">FAD-dependent oxidoreductase</fullName>
    </submittedName>
</protein>
<reference evidence="3" key="3">
    <citation type="submission" date="2020-09" db="EMBL/GenBank/DDBJ databases">
        <authorList>
            <person name="Sun Q."/>
            <person name="Zhou Y."/>
        </authorList>
    </citation>
    <scope>NUCLEOTIDE SEQUENCE</scope>
    <source>
        <strain evidence="3">CGMCC 4.7206</strain>
    </source>
</reference>
<dbReference type="Proteomes" id="UP001500220">
    <property type="component" value="Unassembled WGS sequence"/>
</dbReference>
<sequence>MAVNGNVSFWFQQIGHPVRRPPLDGPRDFDVCIVGAGYTGLWTAHYLKQADPGLRIAVLEREFAGFGASGRNGGWLSAKIPGSAKRYAQVRDRAAVLAFQRWMNQAVDEVIAVAADNDIEADVLRSGYLRVAHSPAQLARLAAAHEADRRWGHTDQVMLSAAELADRVRIDGALGAVFNPHCARINPAKLVVGLAELVERSGVTIYESTPVTRIEPGAAHTPFGVVRAERIVRATEGYTPTLAGERRSVLPMNSSMIVTEPLPAAMWDAIGWAGAELLSDQTHAYMYGQRTADGRIAVGGRGNPYRFGGGTNPRGTTGASTVQALREVLTRLFPSTATLRIDHAWSGVLAVPRDWCASISFDRRTGLARAGGYTGQGVAAANLAARTMRDLLLGRNTELTRLPWVDHPVRRWEPEPLRWLGVQGMYAAYRAADRAEFTHRTTTSPIAKIADLISGR</sequence>
<reference evidence="3 4" key="1">
    <citation type="journal article" date="2014" name="Int. J. Syst. Evol. Microbiol.">
        <title>Complete genome sequence of Corynebacterium casei LMG S-19264T (=DSM 44701T), isolated from a smear-ripened cheese.</title>
        <authorList>
            <consortium name="US DOE Joint Genome Institute (JGI-PGF)"/>
            <person name="Walter F."/>
            <person name="Albersmeier A."/>
            <person name="Kalinowski J."/>
            <person name="Ruckert C."/>
        </authorList>
    </citation>
    <scope>NUCLEOTIDE SEQUENCE [LARGE SCALE GENOMIC DNA]</scope>
    <source>
        <strain evidence="3 4">CGMCC 4.7206</strain>
    </source>
</reference>
<dbReference type="Pfam" id="PF01266">
    <property type="entry name" value="DAO"/>
    <property type="match status" value="1"/>
</dbReference>
<dbReference type="Proteomes" id="UP000597989">
    <property type="component" value="Unassembled WGS sequence"/>
</dbReference>
<reference evidence="2 5" key="2">
    <citation type="journal article" date="2019" name="Int. J. Syst. Evol. Microbiol.">
        <title>The Global Catalogue of Microorganisms (GCM) 10K type strain sequencing project: providing services to taxonomists for standard genome sequencing and annotation.</title>
        <authorList>
            <consortium name="The Broad Institute Genomics Platform"/>
            <consortium name="The Broad Institute Genome Sequencing Center for Infectious Disease"/>
            <person name="Wu L."/>
            <person name="Ma J."/>
        </authorList>
    </citation>
    <scope>NUCLEOTIDE SEQUENCE [LARGE SCALE GENOMIC DNA]</scope>
    <source>
        <strain evidence="2 5">JCM 10664</strain>
    </source>
</reference>
<accession>A0A917JXC3</accession>
<dbReference type="EMBL" id="BMMT01000008">
    <property type="protein sequence ID" value="GGI88654.1"/>
    <property type="molecule type" value="Genomic_DNA"/>
</dbReference>
<dbReference type="GO" id="GO:0005737">
    <property type="term" value="C:cytoplasm"/>
    <property type="evidence" value="ECO:0007669"/>
    <property type="project" value="TreeGrafter"/>
</dbReference>
<dbReference type="InterPro" id="IPR036188">
    <property type="entry name" value="FAD/NAD-bd_sf"/>
</dbReference>
<dbReference type="RefSeq" id="WP_188987705.1">
    <property type="nucleotide sequence ID" value="NZ_BAAAHC010000001.1"/>
</dbReference>